<keyword evidence="3" id="KW-1185">Reference proteome</keyword>
<dbReference type="Proteomes" id="UP000588098">
    <property type="component" value="Unassembled WGS sequence"/>
</dbReference>
<accession>A0A7W9QH04</accession>
<feature type="region of interest" description="Disordered" evidence="1">
    <location>
        <begin position="35"/>
        <end position="71"/>
    </location>
</feature>
<dbReference type="RefSeq" id="WP_184580029.1">
    <property type="nucleotide sequence ID" value="NZ_JACHJL010000034.1"/>
</dbReference>
<protein>
    <submittedName>
        <fullName evidence="2">Uncharacterized protein</fullName>
    </submittedName>
</protein>
<sequence length="71" mass="7867">MPEFGAEEHETTTMETGAFCLARCSCGWSGPARRARSRARTDADGHHTQVRESIALREFNTPSPPTHCPDH</sequence>
<comment type="caution">
    <text evidence="2">The sequence shown here is derived from an EMBL/GenBank/DDBJ whole genome shotgun (WGS) entry which is preliminary data.</text>
</comment>
<name>A0A7W9QH04_9ACTN</name>
<dbReference type="EMBL" id="JACHJL010000034">
    <property type="protein sequence ID" value="MBB5940121.1"/>
    <property type="molecule type" value="Genomic_DNA"/>
</dbReference>
<evidence type="ECO:0000256" key="1">
    <source>
        <dbReference type="SAM" id="MobiDB-lite"/>
    </source>
</evidence>
<feature type="compositionally biased region" description="Pro residues" evidence="1">
    <location>
        <begin position="62"/>
        <end position="71"/>
    </location>
</feature>
<dbReference type="AlphaFoldDB" id="A0A7W9QH04"/>
<proteinExistence type="predicted"/>
<gene>
    <name evidence="2" type="ORF">FHS42_007219</name>
</gene>
<reference evidence="2 3" key="1">
    <citation type="submission" date="2020-08" db="EMBL/GenBank/DDBJ databases">
        <title>Genomic Encyclopedia of Type Strains, Phase III (KMG-III): the genomes of soil and plant-associated and newly described type strains.</title>
        <authorList>
            <person name="Whitman W."/>
        </authorList>
    </citation>
    <scope>NUCLEOTIDE SEQUENCE [LARGE SCALE GENOMIC DNA]</scope>
    <source>
        <strain evidence="2 3">CECT 8305</strain>
    </source>
</reference>
<feature type="compositionally biased region" description="Basic and acidic residues" evidence="1">
    <location>
        <begin position="39"/>
        <end position="50"/>
    </location>
</feature>
<evidence type="ECO:0000313" key="3">
    <source>
        <dbReference type="Proteomes" id="UP000588098"/>
    </source>
</evidence>
<organism evidence="2 3">
    <name type="scientific">Streptomyces zagrosensis</name>
    <dbReference type="NCBI Taxonomy" id="1042984"/>
    <lineage>
        <taxon>Bacteria</taxon>
        <taxon>Bacillati</taxon>
        <taxon>Actinomycetota</taxon>
        <taxon>Actinomycetes</taxon>
        <taxon>Kitasatosporales</taxon>
        <taxon>Streptomycetaceae</taxon>
        <taxon>Streptomyces</taxon>
    </lineage>
</organism>
<evidence type="ECO:0000313" key="2">
    <source>
        <dbReference type="EMBL" id="MBB5940121.1"/>
    </source>
</evidence>